<dbReference type="FunFam" id="3.20.20.60:FF:000003">
    <property type="entry name" value="3-methyl-2-oxobutanoate hydroxymethyltransferase"/>
    <property type="match status" value="1"/>
</dbReference>
<dbReference type="InterPro" id="IPR040442">
    <property type="entry name" value="Pyrv_kinase-like_dom_sf"/>
</dbReference>
<dbReference type="eggNOG" id="COG0413">
    <property type="taxonomic scope" value="Bacteria"/>
</dbReference>
<proteinExistence type="inferred from homology"/>
<dbReference type="InterPro" id="IPR003700">
    <property type="entry name" value="Pantoate_hydroxy_MeTrfase"/>
</dbReference>
<gene>
    <name evidence="7" type="primary">panB</name>
    <name evidence="11" type="ordered locus">Mesop_4694</name>
</gene>
<dbReference type="CDD" id="cd06557">
    <property type="entry name" value="KPHMT-like"/>
    <property type="match status" value="1"/>
</dbReference>
<dbReference type="GO" id="GO:0000287">
    <property type="term" value="F:magnesium ion binding"/>
    <property type="evidence" value="ECO:0007669"/>
    <property type="project" value="TreeGrafter"/>
</dbReference>
<dbReference type="GO" id="GO:0005737">
    <property type="term" value="C:cytoplasm"/>
    <property type="evidence" value="ECO:0007669"/>
    <property type="project" value="UniProtKB-SubCell"/>
</dbReference>
<organism evidence="11 12">
    <name type="scientific">Mesorhizobium opportunistum (strain LMG 24607 / HAMBI 3007 / WSM2075)</name>
    <dbReference type="NCBI Taxonomy" id="536019"/>
    <lineage>
        <taxon>Bacteria</taxon>
        <taxon>Pseudomonadati</taxon>
        <taxon>Pseudomonadota</taxon>
        <taxon>Alphaproteobacteria</taxon>
        <taxon>Hyphomicrobiales</taxon>
        <taxon>Phyllobacteriaceae</taxon>
        <taxon>Mesorhizobium</taxon>
    </lineage>
</organism>
<dbReference type="STRING" id="536019.Mesop_4694"/>
<comment type="pathway">
    <text evidence="1 7">Cofactor biosynthesis; (R)-pantothenate biosynthesis; (R)-pantoate from 3-methyl-2-oxobutanoate: step 1/2.</text>
</comment>
<dbReference type="NCBIfam" id="TIGR00222">
    <property type="entry name" value="panB"/>
    <property type="match status" value="1"/>
</dbReference>
<evidence type="ECO:0000313" key="12">
    <source>
        <dbReference type="Proteomes" id="UP000001623"/>
    </source>
</evidence>
<evidence type="ECO:0000313" key="11">
    <source>
        <dbReference type="EMBL" id="AEH89115.1"/>
    </source>
</evidence>
<comment type="subunit">
    <text evidence="3 7">Homodecamer; pentamer of dimers.</text>
</comment>
<dbReference type="Proteomes" id="UP000001623">
    <property type="component" value="Chromosome"/>
</dbReference>
<protein>
    <recommendedName>
        <fullName evidence="7">3-methyl-2-oxobutanoate hydroxymethyltransferase</fullName>
        <ecNumber evidence="7">2.1.2.11</ecNumber>
    </recommendedName>
    <alternativeName>
        <fullName evidence="7">Ketopantoate hydroxymethyltransferase</fullName>
        <shortName evidence="7">KPHMT</shortName>
    </alternativeName>
</protein>
<dbReference type="KEGG" id="mop:Mesop_4694"/>
<dbReference type="EMBL" id="CP002279">
    <property type="protein sequence ID" value="AEH89115.1"/>
    <property type="molecule type" value="Genomic_DNA"/>
</dbReference>
<feature type="binding site" evidence="7 9">
    <location>
        <position position="120"/>
    </location>
    <ligand>
        <name>3-methyl-2-oxobutanoate</name>
        <dbReference type="ChEBI" id="CHEBI:11851"/>
    </ligand>
</feature>
<comment type="subcellular location">
    <subcellularLocation>
        <location evidence="7">Cytoplasm</location>
    </subcellularLocation>
</comment>
<accession>F7YEZ7</accession>
<evidence type="ECO:0000256" key="3">
    <source>
        <dbReference type="ARBA" id="ARBA00011424"/>
    </source>
</evidence>
<dbReference type="HAMAP" id="MF_00156">
    <property type="entry name" value="PanB"/>
    <property type="match status" value="1"/>
</dbReference>
<keyword evidence="5 7" id="KW-0808">Transferase</keyword>
<evidence type="ECO:0000256" key="5">
    <source>
        <dbReference type="ARBA" id="ARBA00022679"/>
    </source>
</evidence>
<dbReference type="InterPro" id="IPR015813">
    <property type="entry name" value="Pyrv/PenolPyrv_kinase-like_dom"/>
</dbReference>
<comment type="function">
    <text evidence="6 7">Catalyzes the reversible reaction in which hydroxymethyl group from 5,10-methylenetetrahydrofolate is transferred onto alpha-ketoisovalerate to form ketopantoate.</text>
</comment>
<feature type="active site" description="Proton acceptor" evidence="7 8">
    <location>
        <position position="189"/>
    </location>
</feature>
<comment type="catalytic activity">
    <reaction evidence="7">
        <text>(6R)-5,10-methylene-5,6,7,8-tetrahydrofolate + 3-methyl-2-oxobutanoate + H2O = 2-dehydropantoate + (6S)-5,6,7,8-tetrahydrofolate</text>
        <dbReference type="Rhea" id="RHEA:11824"/>
        <dbReference type="ChEBI" id="CHEBI:11561"/>
        <dbReference type="ChEBI" id="CHEBI:11851"/>
        <dbReference type="ChEBI" id="CHEBI:15377"/>
        <dbReference type="ChEBI" id="CHEBI:15636"/>
        <dbReference type="ChEBI" id="CHEBI:57453"/>
        <dbReference type="EC" id="2.1.2.11"/>
    </reaction>
</comment>
<dbReference type="UniPathway" id="UPA00028">
    <property type="reaction ID" value="UER00003"/>
</dbReference>
<feature type="binding site" evidence="7 10">
    <location>
        <position position="90"/>
    </location>
    <ligand>
        <name>Mg(2+)</name>
        <dbReference type="ChEBI" id="CHEBI:18420"/>
    </ligand>
</feature>
<feature type="binding site" evidence="7 10">
    <location>
        <position position="122"/>
    </location>
    <ligand>
        <name>Mg(2+)</name>
        <dbReference type="ChEBI" id="CHEBI:18420"/>
    </ligand>
</feature>
<keyword evidence="4 7" id="KW-0566">Pantothenate biosynthesis</keyword>
<dbReference type="EC" id="2.1.2.11" evidence="7"/>
<evidence type="ECO:0000256" key="10">
    <source>
        <dbReference type="PIRSR" id="PIRSR000388-3"/>
    </source>
</evidence>
<feature type="binding site" evidence="7 9">
    <location>
        <begin position="51"/>
        <end position="52"/>
    </location>
    <ligand>
        <name>3-methyl-2-oxobutanoate</name>
        <dbReference type="ChEBI" id="CHEBI:11851"/>
    </ligand>
</feature>
<sequence length="288" mass="30053">MATELPTTDSRVSPSLIRQRKGGTPLVCLTAYTYPVARLLDPHVDLLLVGDSVAMVLHGHQTTLGASLEMMIAHGQAVMRGSARACVVVDMPAGTYEDSAAQAVASARRIVGETGCQAVKLEGGVDMAGRIAAIVTNGIPVMGHIGLLPQSVEKEGGYKIKGRTDENVAALVADALAVEKAGAFSVVIEGTIEAAAADITRRIAIPTIGIGASADCDGQILVIDDMVGLTVDRVSKFVKEYADLRSVIAHAAERYALEVRSRTFPGPAHVFSSSKLFSRTNTSGGDDA</sequence>
<keyword evidence="7" id="KW-0963">Cytoplasm</keyword>
<feature type="binding site" evidence="7 9">
    <location>
        <position position="90"/>
    </location>
    <ligand>
        <name>3-methyl-2-oxobutanoate</name>
        <dbReference type="ChEBI" id="CHEBI:11851"/>
    </ligand>
</feature>
<dbReference type="GO" id="GO:0015940">
    <property type="term" value="P:pantothenate biosynthetic process"/>
    <property type="evidence" value="ECO:0007669"/>
    <property type="project" value="UniProtKB-UniRule"/>
</dbReference>
<evidence type="ECO:0000256" key="2">
    <source>
        <dbReference type="ARBA" id="ARBA00008676"/>
    </source>
</evidence>
<dbReference type="GO" id="GO:0003864">
    <property type="term" value="F:3-methyl-2-oxobutanoate hydroxymethyltransferase activity"/>
    <property type="evidence" value="ECO:0007669"/>
    <property type="project" value="UniProtKB-UniRule"/>
</dbReference>
<dbReference type="PIRSF" id="PIRSF000388">
    <property type="entry name" value="Pantoate_hydroxy_MeTrfase"/>
    <property type="match status" value="1"/>
</dbReference>
<evidence type="ECO:0000256" key="9">
    <source>
        <dbReference type="PIRSR" id="PIRSR000388-2"/>
    </source>
</evidence>
<dbReference type="AlphaFoldDB" id="F7YEZ7"/>
<dbReference type="Pfam" id="PF02548">
    <property type="entry name" value="Pantoate_transf"/>
    <property type="match status" value="1"/>
</dbReference>
<evidence type="ECO:0000256" key="1">
    <source>
        <dbReference type="ARBA" id="ARBA00005033"/>
    </source>
</evidence>
<dbReference type="HOGENOM" id="CLU_036645_1_0_5"/>
<keyword evidence="7 10" id="KW-0479">Metal-binding</keyword>
<comment type="cofactor">
    <cofactor evidence="7 10">
        <name>Mg(2+)</name>
        <dbReference type="ChEBI" id="CHEBI:18420"/>
    </cofactor>
    <text evidence="7 10">Binds 1 Mg(2+) ion per subunit.</text>
</comment>
<reference evidence="11 12" key="1">
    <citation type="submission" date="2010-10" db="EMBL/GenBank/DDBJ databases">
        <title>Complete sequence of Mesorhizobium opportunistum WSM2075.</title>
        <authorList>
            <consortium name="US DOE Joint Genome Institute"/>
            <person name="Lucas S."/>
            <person name="Copeland A."/>
            <person name="Lapidus A."/>
            <person name="Cheng J.-F."/>
            <person name="Bruce D."/>
            <person name="Goodwin L."/>
            <person name="Pitluck S."/>
            <person name="Chertkov O."/>
            <person name="Misra M."/>
            <person name="Detter J.C."/>
            <person name="Han C."/>
            <person name="Tapia R."/>
            <person name="Land M."/>
            <person name="Hauser L."/>
            <person name="Kyrpides N."/>
            <person name="Ovchinnikova G."/>
            <person name="Mavrommatis K.M."/>
            <person name="Tiwari R.P."/>
            <person name="Howieson J.G."/>
            <person name="O'Hara G.W."/>
            <person name="Nandasena K.G."/>
            <person name="Woyke T."/>
        </authorList>
    </citation>
    <scope>NUCLEOTIDE SEQUENCE [LARGE SCALE GENOMIC DNA]</scope>
    <source>
        <strain evidence="12">LMG 24607 / HAMBI 3007 / WSM2075</strain>
    </source>
</reference>
<keyword evidence="7 10" id="KW-0460">Magnesium</keyword>
<evidence type="ECO:0000256" key="7">
    <source>
        <dbReference type="HAMAP-Rule" id="MF_00156"/>
    </source>
</evidence>
<dbReference type="PANTHER" id="PTHR20881:SF0">
    <property type="entry name" value="3-METHYL-2-OXOBUTANOATE HYDROXYMETHYLTRANSFERASE"/>
    <property type="match status" value="1"/>
</dbReference>
<evidence type="ECO:0000256" key="6">
    <source>
        <dbReference type="ARBA" id="ARBA00056497"/>
    </source>
</evidence>
<name>F7YEZ7_MESOW</name>
<evidence type="ECO:0000256" key="8">
    <source>
        <dbReference type="PIRSR" id="PIRSR000388-1"/>
    </source>
</evidence>
<dbReference type="SUPFAM" id="SSF51621">
    <property type="entry name" value="Phosphoenolpyruvate/pyruvate domain"/>
    <property type="match status" value="1"/>
</dbReference>
<dbReference type="Gene3D" id="3.20.20.60">
    <property type="entry name" value="Phosphoenolpyruvate-binding domains"/>
    <property type="match status" value="1"/>
</dbReference>
<feature type="binding site" evidence="7 10">
    <location>
        <position position="51"/>
    </location>
    <ligand>
        <name>Mg(2+)</name>
        <dbReference type="ChEBI" id="CHEBI:18420"/>
    </ligand>
</feature>
<evidence type="ECO:0000256" key="4">
    <source>
        <dbReference type="ARBA" id="ARBA00022655"/>
    </source>
</evidence>
<dbReference type="PANTHER" id="PTHR20881">
    <property type="entry name" value="3-METHYL-2-OXOBUTANOATE HYDROXYMETHYLTRANSFERASE"/>
    <property type="match status" value="1"/>
</dbReference>
<comment type="similarity">
    <text evidence="2 7">Belongs to the PanB family.</text>
</comment>
<dbReference type="NCBIfam" id="NF001452">
    <property type="entry name" value="PRK00311.1"/>
    <property type="match status" value="1"/>
</dbReference>
<dbReference type="RefSeq" id="WP_013895767.1">
    <property type="nucleotide sequence ID" value="NC_015675.1"/>
</dbReference>